<reference evidence="1" key="1">
    <citation type="submission" date="2023-06" db="EMBL/GenBank/DDBJ databases">
        <title>Genome-scale phylogeny and comparative genomics of the fungal order Sordariales.</title>
        <authorList>
            <consortium name="Lawrence Berkeley National Laboratory"/>
            <person name="Hensen N."/>
            <person name="Bonometti L."/>
            <person name="Westerberg I."/>
            <person name="Brannstrom I.O."/>
            <person name="Guillou S."/>
            <person name="Cros-Aarteil S."/>
            <person name="Calhoun S."/>
            <person name="Haridas S."/>
            <person name="Kuo A."/>
            <person name="Mondo S."/>
            <person name="Pangilinan J."/>
            <person name="Riley R."/>
            <person name="LaButti K."/>
            <person name="Andreopoulos B."/>
            <person name="Lipzen A."/>
            <person name="Chen C."/>
            <person name="Yanf M."/>
            <person name="Daum C."/>
            <person name="Ng V."/>
            <person name="Clum A."/>
            <person name="Steindorff A."/>
            <person name="Ohm R."/>
            <person name="Martin F."/>
            <person name="Silar P."/>
            <person name="Natvig D."/>
            <person name="Lalanne C."/>
            <person name="Gautier V."/>
            <person name="Ament-velasquez S.L."/>
            <person name="Kruys A."/>
            <person name="Hutchinson M.I."/>
            <person name="Powell A.J."/>
            <person name="Barry K."/>
            <person name="Miller A.N."/>
            <person name="Grigoriev I.V."/>
            <person name="Debuchy R."/>
            <person name="Gladieux P."/>
            <person name="Thoren M.H."/>
            <person name="Johannesson H."/>
        </authorList>
    </citation>
    <scope>NUCLEOTIDE SEQUENCE</scope>
    <source>
        <strain evidence="1">SMH3391-2</strain>
    </source>
</reference>
<protein>
    <submittedName>
        <fullName evidence="1">Uncharacterized protein</fullName>
    </submittedName>
</protein>
<proteinExistence type="predicted"/>
<gene>
    <name evidence="1" type="ORF">B0T17DRAFT_567640</name>
</gene>
<name>A0AA39XN96_9PEZI</name>
<feature type="non-terminal residue" evidence="1">
    <location>
        <position position="1"/>
    </location>
</feature>
<evidence type="ECO:0000313" key="1">
    <source>
        <dbReference type="EMBL" id="KAK0637169.1"/>
    </source>
</evidence>
<dbReference type="EMBL" id="JAULSR010000001">
    <property type="protein sequence ID" value="KAK0637169.1"/>
    <property type="molecule type" value="Genomic_DNA"/>
</dbReference>
<accession>A0AA39XN96</accession>
<dbReference type="Proteomes" id="UP001174934">
    <property type="component" value="Unassembled WGS sequence"/>
</dbReference>
<keyword evidence="2" id="KW-1185">Reference proteome</keyword>
<dbReference type="AlphaFoldDB" id="A0AA39XN96"/>
<sequence>IAAHLTLLIITNWYTLWKQLIATSLRVSLLIYLQPLVTKQQTRDTVNKKEEQSTYNTRDSLVVTDPTTSLALTCLSRAERTGCRVLKWIWSYVLD</sequence>
<comment type="caution">
    <text evidence="1">The sequence shown here is derived from an EMBL/GenBank/DDBJ whole genome shotgun (WGS) entry which is preliminary data.</text>
</comment>
<evidence type="ECO:0000313" key="2">
    <source>
        <dbReference type="Proteomes" id="UP001174934"/>
    </source>
</evidence>
<organism evidence="1 2">
    <name type="scientific">Bombardia bombarda</name>
    <dbReference type="NCBI Taxonomy" id="252184"/>
    <lineage>
        <taxon>Eukaryota</taxon>
        <taxon>Fungi</taxon>
        <taxon>Dikarya</taxon>
        <taxon>Ascomycota</taxon>
        <taxon>Pezizomycotina</taxon>
        <taxon>Sordariomycetes</taxon>
        <taxon>Sordariomycetidae</taxon>
        <taxon>Sordariales</taxon>
        <taxon>Lasiosphaeriaceae</taxon>
        <taxon>Bombardia</taxon>
    </lineage>
</organism>